<evidence type="ECO:0000259" key="1">
    <source>
        <dbReference type="Pfam" id="PF06056"/>
    </source>
</evidence>
<organism evidence="2 3">
    <name type="scientific">Gloeomargarita lithophora Alchichica-D10</name>
    <dbReference type="NCBI Taxonomy" id="1188229"/>
    <lineage>
        <taxon>Bacteria</taxon>
        <taxon>Bacillati</taxon>
        <taxon>Cyanobacteriota</taxon>
        <taxon>Cyanophyceae</taxon>
        <taxon>Gloeomargaritales</taxon>
        <taxon>Gloeomargaritaceae</taxon>
        <taxon>Gloeomargarita</taxon>
    </lineage>
</organism>
<accession>A0A1J0AG40</accession>
<dbReference type="RefSeq" id="WP_071455276.1">
    <property type="nucleotide sequence ID" value="NZ_CP017675.1"/>
</dbReference>
<keyword evidence="3" id="KW-1185">Reference proteome</keyword>
<dbReference type="InterPro" id="IPR010332">
    <property type="entry name" value="ATPase_terminase-su_N"/>
</dbReference>
<gene>
    <name evidence="2" type="ORF">GlitD10_2565</name>
</gene>
<protein>
    <recommendedName>
        <fullName evidence="1">Terminase ATPase subunit N-terminal domain-containing protein</fullName>
    </recommendedName>
</protein>
<dbReference type="Proteomes" id="UP000180235">
    <property type="component" value="Chromosome"/>
</dbReference>
<dbReference type="OrthoDB" id="8553810at2"/>
<name>A0A1J0AG40_9CYAN</name>
<dbReference type="Gene3D" id="1.10.10.60">
    <property type="entry name" value="Homeodomain-like"/>
    <property type="match status" value="1"/>
</dbReference>
<feature type="domain" description="Terminase ATPase subunit N-terminal" evidence="1">
    <location>
        <begin position="9"/>
        <end position="57"/>
    </location>
</feature>
<dbReference type="AlphaFoldDB" id="A0A1J0AG40"/>
<evidence type="ECO:0000313" key="2">
    <source>
        <dbReference type="EMBL" id="APB34905.1"/>
    </source>
</evidence>
<evidence type="ECO:0000313" key="3">
    <source>
        <dbReference type="Proteomes" id="UP000180235"/>
    </source>
</evidence>
<dbReference type="Pfam" id="PF06056">
    <property type="entry name" value="Terminase_5"/>
    <property type="match status" value="1"/>
</dbReference>
<dbReference type="EMBL" id="CP017675">
    <property type="protein sequence ID" value="APB34905.1"/>
    <property type="molecule type" value="Genomic_DNA"/>
</dbReference>
<dbReference type="KEGG" id="glt:GlitD10_2565"/>
<sequence>MLARGLDDLQKRAADLLLDGWTITKTSNYLEVSRVSIHAWKKLPAWDEYIREQSGEALNARNHRVQRTIDLALDQIQSALVDPEIVPLKRAELAIRWLSMIKESLTPVDAPAPKTLPTPEIIQDIFKEVYGV</sequence>
<proteinExistence type="predicted"/>
<reference evidence="2 3" key="1">
    <citation type="submission" date="2016-10" db="EMBL/GenBank/DDBJ databases">
        <title>Description of Gloeomargarita lithophora gen. nov., sp. nov., a thylakoid-bearing basal-branching cyanobacterium with intracellular carbonates, and proposal for Gloeomargaritales ord. nov.</title>
        <authorList>
            <person name="Moreira D."/>
            <person name="Tavera R."/>
            <person name="Benzerara K."/>
            <person name="Skouri-Panet F."/>
            <person name="Couradeau E."/>
            <person name="Gerard E."/>
            <person name="Loussert C."/>
            <person name="Novelo E."/>
            <person name="Zivanovic Y."/>
            <person name="Lopez-Garcia P."/>
        </authorList>
    </citation>
    <scope>NUCLEOTIDE SEQUENCE [LARGE SCALE GENOMIC DNA]</scope>
    <source>
        <strain evidence="2 3">D10</strain>
    </source>
</reference>